<dbReference type="InterPro" id="IPR001387">
    <property type="entry name" value="Cro/C1-type_HTH"/>
</dbReference>
<dbReference type="RefSeq" id="WP_110750532.1">
    <property type="nucleotide sequence ID" value="NZ_QJTF01000006.1"/>
</dbReference>
<comment type="caution">
    <text evidence="2">The sequence shown here is derived from an EMBL/GenBank/DDBJ whole genome shotgun (WGS) entry which is preliminary data.</text>
</comment>
<proteinExistence type="predicted"/>
<feature type="domain" description="HTH cro/C1-type" evidence="1">
    <location>
        <begin position="8"/>
        <end position="39"/>
    </location>
</feature>
<gene>
    <name evidence="2" type="ORF">C7477_106136</name>
</gene>
<dbReference type="EMBL" id="QJTF01000006">
    <property type="protein sequence ID" value="PYE88763.1"/>
    <property type="molecule type" value="Genomic_DNA"/>
</dbReference>
<evidence type="ECO:0000313" key="3">
    <source>
        <dbReference type="Proteomes" id="UP000247454"/>
    </source>
</evidence>
<reference evidence="2 3" key="1">
    <citation type="submission" date="2018-06" db="EMBL/GenBank/DDBJ databases">
        <title>Genomic Encyclopedia of Type Strains, Phase III (KMG-III): the genomes of soil and plant-associated and newly described type strains.</title>
        <authorList>
            <person name="Whitman W."/>
        </authorList>
    </citation>
    <scope>NUCLEOTIDE SEQUENCE [LARGE SCALE GENOMIC DNA]</scope>
    <source>
        <strain evidence="2 3">ORS 1419</strain>
    </source>
</reference>
<dbReference type="Gene3D" id="1.10.260.40">
    <property type="entry name" value="lambda repressor-like DNA-binding domains"/>
    <property type="match status" value="1"/>
</dbReference>
<sequence>MAITSEQLRAARALLKMEQRALAEASNVNIQTLKRYEGGSGVLSGNYQNIEALISVLANAGVQFLENGQVANGPGVALAGPRSE</sequence>
<dbReference type="InterPro" id="IPR010982">
    <property type="entry name" value="Lambda_DNA-bd_dom_sf"/>
</dbReference>
<dbReference type="SUPFAM" id="SSF47413">
    <property type="entry name" value="lambda repressor-like DNA-binding domains"/>
    <property type="match status" value="1"/>
</dbReference>
<dbReference type="AlphaFoldDB" id="A0A318T3T5"/>
<accession>A0A318T3T5</accession>
<dbReference type="OrthoDB" id="4419620at2"/>
<protein>
    <recommendedName>
        <fullName evidence="1">HTH cro/C1-type domain-containing protein</fullName>
    </recommendedName>
</protein>
<dbReference type="Proteomes" id="UP000247454">
    <property type="component" value="Unassembled WGS sequence"/>
</dbReference>
<name>A0A318T3T5_9HYPH</name>
<evidence type="ECO:0000313" key="2">
    <source>
        <dbReference type="EMBL" id="PYE88763.1"/>
    </source>
</evidence>
<dbReference type="GO" id="GO:0003677">
    <property type="term" value="F:DNA binding"/>
    <property type="evidence" value="ECO:0007669"/>
    <property type="project" value="InterPro"/>
</dbReference>
<evidence type="ECO:0000259" key="1">
    <source>
        <dbReference type="PROSITE" id="PS50943"/>
    </source>
</evidence>
<organism evidence="2 3">
    <name type="scientific">Phyllobacterium leguminum</name>
    <dbReference type="NCBI Taxonomy" id="314237"/>
    <lineage>
        <taxon>Bacteria</taxon>
        <taxon>Pseudomonadati</taxon>
        <taxon>Pseudomonadota</taxon>
        <taxon>Alphaproteobacteria</taxon>
        <taxon>Hyphomicrobiales</taxon>
        <taxon>Phyllobacteriaceae</taxon>
        <taxon>Phyllobacterium</taxon>
    </lineage>
</organism>
<dbReference type="PROSITE" id="PS50943">
    <property type="entry name" value="HTH_CROC1"/>
    <property type="match status" value="1"/>
</dbReference>
<dbReference type="CDD" id="cd00093">
    <property type="entry name" value="HTH_XRE"/>
    <property type="match status" value="1"/>
</dbReference>
<keyword evidence="3" id="KW-1185">Reference proteome</keyword>